<dbReference type="GO" id="GO:0005507">
    <property type="term" value="F:copper ion binding"/>
    <property type="evidence" value="ECO:0007669"/>
    <property type="project" value="InterPro"/>
</dbReference>
<evidence type="ECO:0000256" key="17">
    <source>
        <dbReference type="SAM" id="Phobius"/>
    </source>
</evidence>
<dbReference type="Proteomes" id="UP000758856">
    <property type="component" value="Unassembled WGS sequence"/>
</dbReference>
<comment type="cofactor">
    <cofactor evidence="16">
        <name>Cu cation</name>
        <dbReference type="ChEBI" id="CHEBI:23378"/>
    </cofactor>
    <text evidence="16">Binds a copper A center.</text>
</comment>
<keyword evidence="12 17" id="KW-0472">Membrane</keyword>
<feature type="chain" id="PRO_5040920974" description="Cytochrome c oxidase subunit 2" evidence="18">
    <location>
        <begin position="28"/>
        <end position="286"/>
    </location>
</feature>
<gene>
    <name evidence="21" type="primary">coxB</name>
    <name evidence="21" type="ORF">GCM10008170_29520</name>
    <name evidence="22" type="ORF">JOD31_002966</name>
</gene>
<dbReference type="Proteomes" id="UP001143400">
    <property type="component" value="Unassembled WGS sequence"/>
</dbReference>
<dbReference type="InterPro" id="IPR014222">
    <property type="entry name" value="Cyt_c_oxidase_su2"/>
</dbReference>
<evidence type="ECO:0000256" key="18">
    <source>
        <dbReference type="SAM" id="SignalP"/>
    </source>
</evidence>
<feature type="domain" description="Cytochrome oxidase subunit II transmembrane region profile" evidence="20">
    <location>
        <begin position="31"/>
        <end position="126"/>
    </location>
</feature>
<dbReference type="PANTHER" id="PTHR22888">
    <property type="entry name" value="CYTOCHROME C OXIDASE, SUBUNIT II"/>
    <property type="match status" value="1"/>
</dbReference>
<dbReference type="Gene3D" id="1.10.287.90">
    <property type="match status" value="1"/>
</dbReference>
<keyword evidence="7 16" id="KW-0479">Metal-binding</keyword>
<dbReference type="InterPro" id="IPR002429">
    <property type="entry name" value="CcO_II-like_C"/>
</dbReference>
<dbReference type="Pfam" id="PF00116">
    <property type="entry name" value="COX2"/>
    <property type="match status" value="1"/>
</dbReference>
<evidence type="ECO:0000313" key="23">
    <source>
        <dbReference type="Proteomes" id="UP000758856"/>
    </source>
</evidence>
<dbReference type="PROSITE" id="PS50857">
    <property type="entry name" value="COX2_CUA"/>
    <property type="match status" value="1"/>
</dbReference>
<keyword evidence="4 15" id="KW-0813">Transport</keyword>
<evidence type="ECO:0000259" key="20">
    <source>
        <dbReference type="PROSITE" id="PS50999"/>
    </source>
</evidence>
<keyword evidence="9 15" id="KW-0249">Electron transport</keyword>
<evidence type="ECO:0000256" key="13">
    <source>
        <dbReference type="ARBA" id="ARBA00024688"/>
    </source>
</evidence>
<comment type="cofactor">
    <cofactor evidence="1">
        <name>heme</name>
        <dbReference type="ChEBI" id="CHEBI:30413"/>
    </cofactor>
</comment>
<dbReference type="InterPro" id="IPR011759">
    <property type="entry name" value="Cyt_c_oxidase_su2_TM_dom"/>
</dbReference>
<dbReference type="PANTHER" id="PTHR22888:SF9">
    <property type="entry name" value="CYTOCHROME C OXIDASE SUBUNIT 2"/>
    <property type="match status" value="1"/>
</dbReference>
<comment type="function">
    <text evidence="13 16">Subunits I and II form the functional core of the enzyme complex. Electrons originating in cytochrome c are transferred via heme a and Cu(A) to the binuclear center formed by heme a3 and Cu(B).</text>
</comment>
<dbReference type="FunFam" id="2.60.40.420:FF:000001">
    <property type="entry name" value="Cytochrome c oxidase subunit 2"/>
    <property type="match status" value="1"/>
</dbReference>
<dbReference type="EC" id="7.1.1.9" evidence="16"/>
<keyword evidence="8" id="KW-1278">Translocase</keyword>
<evidence type="ECO:0000256" key="1">
    <source>
        <dbReference type="ARBA" id="ARBA00001971"/>
    </source>
</evidence>
<dbReference type="EMBL" id="JAFBCY010000003">
    <property type="protein sequence ID" value="MBM7852724.1"/>
    <property type="molecule type" value="Genomic_DNA"/>
</dbReference>
<dbReference type="NCBIfam" id="TIGR02866">
    <property type="entry name" value="CoxB"/>
    <property type="match status" value="1"/>
</dbReference>
<evidence type="ECO:0000256" key="10">
    <source>
        <dbReference type="ARBA" id="ARBA00022989"/>
    </source>
</evidence>
<evidence type="ECO:0000256" key="15">
    <source>
        <dbReference type="RuleBase" id="RU000456"/>
    </source>
</evidence>
<dbReference type="SUPFAM" id="SSF81464">
    <property type="entry name" value="Cytochrome c oxidase subunit II-like, transmembrane region"/>
    <property type="match status" value="1"/>
</dbReference>
<keyword evidence="6 15" id="KW-0812">Transmembrane</keyword>
<dbReference type="AlphaFoldDB" id="A0A9W6IVG5"/>
<name>A0A9W6IVG5_9HYPH</name>
<evidence type="ECO:0000256" key="12">
    <source>
        <dbReference type="ARBA" id="ARBA00023136"/>
    </source>
</evidence>
<dbReference type="SUPFAM" id="SSF49503">
    <property type="entry name" value="Cupredoxins"/>
    <property type="match status" value="1"/>
</dbReference>
<comment type="subcellular location">
    <subcellularLocation>
        <location evidence="15">Cell membrane</location>
        <topology evidence="15">Multi-pass membrane protein</topology>
    </subcellularLocation>
    <subcellularLocation>
        <location evidence="2">Membrane</location>
        <topology evidence="2">Multi-pass membrane protein</topology>
    </subcellularLocation>
</comment>
<evidence type="ECO:0000259" key="19">
    <source>
        <dbReference type="PROSITE" id="PS50857"/>
    </source>
</evidence>
<evidence type="ECO:0000256" key="11">
    <source>
        <dbReference type="ARBA" id="ARBA00023008"/>
    </source>
</evidence>
<reference evidence="22 23" key="2">
    <citation type="submission" date="2021-01" db="EMBL/GenBank/DDBJ databases">
        <title>Genomic Encyclopedia of Type Strains, Phase IV (KMG-IV): sequencing the most valuable type-strain genomes for metagenomic binning, comparative biology and taxonomic classification.</title>
        <authorList>
            <person name="Goeker M."/>
        </authorList>
    </citation>
    <scope>NUCLEOTIDE SEQUENCE [LARGE SCALE GENOMIC DNA]</scope>
    <source>
        <strain evidence="22 23">DSM 6130</strain>
    </source>
</reference>
<comment type="catalytic activity">
    <reaction evidence="14 16">
        <text>4 Fe(II)-[cytochrome c] + O2 + 8 H(+)(in) = 4 Fe(III)-[cytochrome c] + 2 H2O + 4 H(+)(out)</text>
        <dbReference type="Rhea" id="RHEA:11436"/>
        <dbReference type="Rhea" id="RHEA-COMP:10350"/>
        <dbReference type="Rhea" id="RHEA-COMP:14399"/>
        <dbReference type="ChEBI" id="CHEBI:15377"/>
        <dbReference type="ChEBI" id="CHEBI:15378"/>
        <dbReference type="ChEBI" id="CHEBI:15379"/>
        <dbReference type="ChEBI" id="CHEBI:29033"/>
        <dbReference type="ChEBI" id="CHEBI:29034"/>
        <dbReference type="EC" id="7.1.1.9"/>
    </reaction>
</comment>
<keyword evidence="18" id="KW-0732">Signal</keyword>
<evidence type="ECO:0000313" key="21">
    <source>
        <dbReference type="EMBL" id="GLK56933.1"/>
    </source>
</evidence>
<keyword evidence="11 16" id="KW-0186">Copper</keyword>
<dbReference type="GO" id="GO:0004129">
    <property type="term" value="F:cytochrome-c oxidase activity"/>
    <property type="evidence" value="ECO:0007669"/>
    <property type="project" value="UniProtKB-EC"/>
</dbReference>
<comment type="similarity">
    <text evidence="3 15">Belongs to the cytochrome c oxidase subunit 2 family.</text>
</comment>
<dbReference type="InterPro" id="IPR045187">
    <property type="entry name" value="CcO_II"/>
</dbReference>
<feature type="transmembrane region" description="Helical" evidence="17">
    <location>
        <begin position="98"/>
        <end position="120"/>
    </location>
</feature>
<dbReference type="GO" id="GO:0042773">
    <property type="term" value="P:ATP synthesis coupled electron transport"/>
    <property type="evidence" value="ECO:0007669"/>
    <property type="project" value="TreeGrafter"/>
</dbReference>
<feature type="domain" description="Cytochrome oxidase subunit II copper A binding" evidence="19">
    <location>
        <begin position="127"/>
        <end position="260"/>
    </location>
</feature>
<feature type="signal peptide" evidence="18">
    <location>
        <begin position="1"/>
        <end position="27"/>
    </location>
</feature>
<dbReference type="GO" id="GO:0016491">
    <property type="term" value="F:oxidoreductase activity"/>
    <property type="evidence" value="ECO:0007669"/>
    <property type="project" value="InterPro"/>
</dbReference>
<dbReference type="InterPro" id="IPR036257">
    <property type="entry name" value="Cyt_c_oxidase_su2_TM_sf"/>
</dbReference>
<protein>
    <recommendedName>
        <fullName evidence="16">Cytochrome c oxidase subunit 2</fullName>
        <ecNumber evidence="16">7.1.1.9</ecNumber>
    </recommendedName>
</protein>
<keyword evidence="23" id="KW-1185">Reference proteome</keyword>
<keyword evidence="10 17" id="KW-1133">Transmembrane helix</keyword>
<evidence type="ECO:0000256" key="7">
    <source>
        <dbReference type="ARBA" id="ARBA00022723"/>
    </source>
</evidence>
<evidence type="ECO:0000256" key="3">
    <source>
        <dbReference type="ARBA" id="ARBA00007866"/>
    </source>
</evidence>
<dbReference type="InterPro" id="IPR008972">
    <property type="entry name" value="Cupredoxin"/>
</dbReference>
<feature type="transmembrane region" description="Helical" evidence="17">
    <location>
        <begin position="53"/>
        <end position="77"/>
    </location>
</feature>
<keyword evidence="5 15" id="KW-0679">Respiratory chain</keyword>
<evidence type="ECO:0000256" key="2">
    <source>
        <dbReference type="ARBA" id="ARBA00004141"/>
    </source>
</evidence>
<evidence type="ECO:0000256" key="5">
    <source>
        <dbReference type="ARBA" id="ARBA00022660"/>
    </source>
</evidence>
<evidence type="ECO:0000256" key="14">
    <source>
        <dbReference type="ARBA" id="ARBA00047816"/>
    </source>
</evidence>
<evidence type="ECO:0000313" key="24">
    <source>
        <dbReference type="Proteomes" id="UP001143400"/>
    </source>
</evidence>
<reference evidence="21" key="1">
    <citation type="journal article" date="2014" name="Int. J. Syst. Evol. Microbiol.">
        <title>Complete genome sequence of Corynebacterium casei LMG S-19264T (=DSM 44701T), isolated from a smear-ripened cheese.</title>
        <authorList>
            <consortium name="US DOE Joint Genome Institute (JGI-PGF)"/>
            <person name="Walter F."/>
            <person name="Albersmeier A."/>
            <person name="Kalinowski J."/>
            <person name="Ruckert C."/>
        </authorList>
    </citation>
    <scope>NUCLEOTIDE SEQUENCE</scope>
    <source>
        <strain evidence="21">VKM B-1606</strain>
    </source>
</reference>
<dbReference type="PROSITE" id="PS50999">
    <property type="entry name" value="COX2_TM"/>
    <property type="match status" value="1"/>
</dbReference>
<evidence type="ECO:0000313" key="22">
    <source>
        <dbReference type="EMBL" id="MBM7852724.1"/>
    </source>
</evidence>
<dbReference type="EMBL" id="BSFF01000003">
    <property type="protein sequence ID" value="GLK56933.1"/>
    <property type="molecule type" value="Genomic_DNA"/>
</dbReference>
<evidence type="ECO:0000256" key="4">
    <source>
        <dbReference type="ARBA" id="ARBA00022448"/>
    </source>
</evidence>
<dbReference type="GO" id="GO:0005886">
    <property type="term" value="C:plasma membrane"/>
    <property type="evidence" value="ECO:0007669"/>
    <property type="project" value="UniProtKB-SubCell"/>
</dbReference>
<dbReference type="Gene3D" id="2.60.40.420">
    <property type="entry name" value="Cupredoxins - blue copper proteins"/>
    <property type="match status" value="1"/>
</dbReference>
<organism evidence="21 24">
    <name type="scientific">Methylopila capsulata</name>
    <dbReference type="NCBI Taxonomy" id="61654"/>
    <lineage>
        <taxon>Bacteria</taxon>
        <taxon>Pseudomonadati</taxon>
        <taxon>Pseudomonadota</taxon>
        <taxon>Alphaproteobacteria</taxon>
        <taxon>Hyphomicrobiales</taxon>
        <taxon>Methylopilaceae</taxon>
        <taxon>Methylopila</taxon>
    </lineage>
</organism>
<evidence type="ECO:0000256" key="8">
    <source>
        <dbReference type="ARBA" id="ARBA00022967"/>
    </source>
</evidence>
<comment type="caution">
    <text evidence="21">The sequence shown here is derived from an EMBL/GenBank/DDBJ whole genome shotgun (WGS) entry which is preliminary data.</text>
</comment>
<dbReference type="InterPro" id="IPR001505">
    <property type="entry name" value="Copper_CuA"/>
</dbReference>
<dbReference type="PRINTS" id="PR01166">
    <property type="entry name" value="CYCOXIDASEII"/>
</dbReference>
<dbReference type="RefSeq" id="WP_204951182.1">
    <property type="nucleotide sequence ID" value="NZ_BSFF01000003.1"/>
</dbReference>
<evidence type="ECO:0000256" key="16">
    <source>
        <dbReference type="RuleBase" id="RU004024"/>
    </source>
</evidence>
<evidence type="ECO:0000256" key="6">
    <source>
        <dbReference type="ARBA" id="ARBA00022692"/>
    </source>
</evidence>
<dbReference type="Pfam" id="PF02790">
    <property type="entry name" value="COX2_TM"/>
    <property type="match status" value="1"/>
</dbReference>
<reference evidence="21" key="3">
    <citation type="submission" date="2023-01" db="EMBL/GenBank/DDBJ databases">
        <authorList>
            <person name="Sun Q."/>
            <person name="Evtushenko L."/>
        </authorList>
    </citation>
    <scope>NUCLEOTIDE SEQUENCE</scope>
    <source>
        <strain evidence="21">VKM B-1606</strain>
    </source>
</reference>
<dbReference type="PROSITE" id="PS00078">
    <property type="entry name" value="COX2"/>
    <property type="match status" value="1"/>
</dbReference>
<accession>A0A9W6IVG5</accession>
<sequence>MFPTGRLTTLTIAAAAASIIGAAPALAAAGQPSPWEIGFQDAVTPIFEQIHDFHNFILAIITVITLFVLALLIYVVVRFREDKNPVPSKTTHHTMLEVVWTIAPVLILVAIAVPSFRLLYAQYTPPPGDLNIKIVGRQWNWDIVYPDADELTLTAVMAQDSDLKPGQPRLLTVDNEAVVPVGKVVRVQVTSEDVIHSFAMPSFGVKVDAVPGRNNETWFRADKEGVYHGQCSELCGQDHAFMPIVIRVVNEELYGRWLEAAKSDTEEAKKLLEASIEQGGATVAQR</sequence>
<proteinExistence type="inferred from homology"/>
<evidence type="ECO:0000256" key="9">
    <source>
        <dbReference type="ARBA" id="ARBA00022982"/>
    </source>
</evidence>